<sequence length="109" mass="11672">MKFLKRLALSSLVSVGAGAGALQACEGHGGEGASVDGPTLLRGLDPSRTLAEEVSGHQKKFYLRCKEPGCGYGMTLTPWARYEDALKTAEVHRDMAHGGRPINVLITYQ</sequence>
<name>A0AA48GRC3_9BACT</name>
<dbReference type="AlphaFoldDB" id="A0AA48GRC3"/>
<evidence type="ECO:0000256" key="1">
    <source>
        <dbReference type="SAM" id="SignalP"/>
    </source>
</evidence>
<dbReference type="PROSITE" id="PS51257">
    <property type="entry name" value="PROKAR_LIPOPROTEIN"/>
    <property type="match status" value="1"/>
</dbReference>
<accession>A0AA48GRC3</accession>
<dbReference type="RefSeq" id="WP_316415722.1">
    <property type="nucleotide sequence ID" value="NZ_AP027080.1"/>
</dbReference>
<dbReference type="EMBL" id="AP027080">
    <property type="protein sequence ID" value="BDU72810.1"/>
    <property type="molecule type" value="Genomic_DNA"/>
</dbReference>
<keyword evidence="1" id="KW-0732">Signal</keyword>
<evidence type="ECO:0000313" key="3">
    <source>
        <dbReference type="Proteomes" id="UP001238179"/>
    </source>
</evidence>
<proteinExistence type="predicted"/>
<reference evidence="3" key="1">
    <citation type="journal article" date="2023" name="Int. J. Syst. Evol. Microbiol.">
        <title>Mesoterricola silvestris gen. nov., sp. nov., Mesoterricola sediminis sp. nov., Geothrix oryzae sp. nov., Geothrix edaphica sp. nov., Geothrix rubra sp. nov., and Geothrix limicola sp. nov., six novel members of Acidobacteriota isolated from soils.</title>
        <authorList>
            <person name="Itoh H."/>
            <person name="Sugisawa Y."/>
            <person name="Mise K."/>
            <person name="Xu Z."/>
            <person name="Kuniyasu M."/>
            <person name="Ushijima N."/>
            <person name="Kawano K."/>
            <person name="Kobayashi E."/>
            <person name="Shiratori Y."/>
            <person name="Masuda Y."/>
            <person name="Senoo K."/>
        </authorList>
    </citation>
    <scope>NUCLEOTIDE SEQUENCE [LARGE SCALE GENOMIC DNA]</scope>
    <source>
        <strain evidence="3">W79</strain>
    </source>
</reference>
<organism evidence="2 3">
    <name type="scientific">Mesoterricola silvestris</name>
    <dbReference type="NCBI Taxonomy" id="2927979"/>
    <lineage>
        <taxon>Bacteria</taxon>
        <taxon>Pseudomonadati</taxon>
        <taxon>Acidobacteriota</taxon>
        <taxon>Holophagae</taxon>
        <taxon>Holophagales</taxon>
        <taxon>Holophagaceae</taxon>
        <taxon>Mesoterricola</taxon>
    </lineage>
</organism>
<evidence type="ECO:0000313" key="2">
    <source>
        <dbReference type="EMBL" id="BDU72810.1"/>
    </source>
</evidence>
<dbReference type="KEGG" id="msil:METEAL_19840"/>
<feature type="chain" id="PRO_5041384891" evidence="1">
    <location>
        <begin position="25"/>
        <end position="109"/>
    </location>
</feature>
<dbReference type="Proteomes" id="UP001238179">
    <property type="component" value="Chromosome"/>
</dbReference>
<gene>
    <name evidence="2" type="ORF">METEAL_19840</name>
</gene>
<feature type="signal peptide" evidence="1">
    <location>
        <begin position="1"/>
        <end position="24"/>
    </location>
</feature>
<keyword evidence="3" id="KW-1185">Reference proteome</keyword>
<protein>
    <submittedName>
        <fullName evidence="2">Uncharacterized protein</fullName>
    </submittedName>
</protein>